<evidence type="ECO:0000313" key="2">
    <source>
        <dbReference type="WBParaSite" id="JU765_v2.g8978.t1"/>
    </source>
</evidence>
<sequence length="218" mass="25794">MEYFDFLHLPILVQELIVDKIVHHSPPEDRIRFASSCKYFNELVQNAKPKKIIEYLHLEFDLDFKWESTSTLTTNNSMEELKNILTKCQVRTLGLFICWNARGTIWDNPEFWTTLFEASKFVTKLDIHCYAPYDTHAKKFVELYEIMKDLNQIKINSDHRFLHKIPYYPPTVEISCDFPQGGALEVLDCFAEKTKNRPLSFLSLRKHISFEAFQQFLT</sequence>
<protein>
    <submittedName>
        <fullName evidence="2">F-box domain-containing protein</fullName>
    </submittedName>
</protein>
<dbReference type="Proteomes" id="UP000887576">
    <property type="component" value="Unplaced"/>
</dbReference>
<name>A0AC34RPH2_9BILA</name>
<dbReference type="WBParaSite" id="JU765_v2.g8978.t1">
    <property type="protein sequence ID" value="JU765_v2.g8978.t1"/>
    <property type="gene ID" value="JU765_v2.g8978"/>
</dbReference>
<reference evidence="2" key="1">
    <citation type="submission" date="2022-11" db="UniProtKB">
        <authorList>
            <consortium name="WormBaseParasite"/>
        </authorList>
    </citation>
    <scope>IDENTIFICATION</scope>
</reference>
<organism evidence="1 2">
    <name type="scientific">Panagrolaimus sp. JU765</name>
    <dbReference type="NCBI Taxonomy" id="591449"/>
    <lineage>
        <taxon>Eukaryota</taxon>
        <taxon>Metazoa</taxon>
        <taxon>Ecdysozoa</taxon>
        <taxon>Nematoda</taxon>
        <taxon>Chromadorea</taxon>
        <taxon>Rhabditida</taxon>
        <taxon>Tylenchina</taxon>
        <taxon>Panagrolaimomorpha</taxon>
        <taxon>Panagrolaimoidea</taxon>
        <taxon>Panagrolaimidae</taxon>
        <taxon>Panagrolaimus</taxon>
    </lineage>
</organism>
<accession>A0AC34RPH2</accession>
<proteinExistence type="predicted"/>
<evidence type="ECO:0000313" key="1">
    <source>
        <dbReference type="Proteomes" id="UP000887576"/>
    </source>
</evidence>